<organism evidence="2 3">
    <name type="scientific">Trichonephila inaurata madagascariensis</name>
    <dbReference type="NCBI Taxonomy" id="2747483"/>
    <lineage>
        <taxon>Eukaryota</taxon>
        <taxon>Metazoa</taxon>
        <taxon>Ecdysozoa</taxon>
        <taxon>Arthropoda</taxon>
        <taxon>Chelicerata</taxon>
        <taxon>Arachnida</taxon>
        <taxon>Araneae</taxon>
        <taxon>Araneomorphae</taxon>
        <taxon>Entelegynae</taxon>
        <taxon>Araneoidea</taxon>
        <taxon>Nephilidae</taxon>
        <taxon>Trichonephila</taxon>
        <taxon>Trichonephila inaurata</taxon>
    </lineage>
</organism>
<accession>A0A8X6X195</accession>
<comment type="caution">
    <text evidence="2">The sequence shown here is derived from an EMBL/GenBank/DDBJ whole genome shotgun (WGS) entry which is preliminary data.</text>
</comment>
<dbReference type="EMBL" id="BMAV01004599">
    <property type="protein sequence ID" value="GFY45065.1"/>
    <property type="molecule type" value="Genomic_DNA"/>
</dbReference>
<reference evidence="2" key="1">
    <citation type="submission" date="2020-08" db="EMBL/GenBank/DDBJ databases">
        <title>Multicomponent nature underlies the extraordinary mechanical properties of spider dragline silk.</title>
        <authorList>
            <person name="Kono N."/>
            <person name="Nakamura H."/>
            <person name="Mori M."/>
            <person name="Yoshida Y."/>
            <person name="Ohtoshi R."/>
            <person name="Malay A.D."/>
            <person name="Moran D.A.P."/>
            <person name="Tomita M."/>
            <person name="Numata K."/>
            <person name="Arakawa K."/>
        </authorList>
    </citation>
    <scope>NUCLEOTIDE SEQUENCE</scope>
</reference>
<dbReference type="OrthoDB" id="6762846at2759"/>
<dbReference type="PANTHER" id="PTHR47326">
    <property type="entry name" value="TRANSPOSABLE ELEMENT TC3 TRANSPOSASE-LIKE PROTEIN"/>
    <property type="match status" value="1"/>
</dbReference>
<dbReference type="InterPro" id="IPR032135">
    <property type="entry name" value="DUF4817"/>
</dbReference>
<gene>
    <name evidence="2" type="primary">AVEN_175128_1</name>
    <name evidence="2" type="ORF">TNIN_26141</name>
</gene>
<keyword evidence="3" id="KW-1185">Reference proteome</keyword>
<feature type="domain" description="DUF4817" evidence="1">
    <location>
        <begin position="15"/>
        <end position="57"/>
    </location>
</feature>
<evidence type="ECO:0000313" key="3">
    <source>
        <dbReference type="Proteomes" id="UP000886998"/>
    </source>
</evidence>
<evidence type="ECO:0000259" key="1">
    <source>
        <dbReference type="Pfam" id="PF16087"/>
    </source>
</evidence>
<proteinExistence type="predicted"/>
<dbReference type="PANTHER" id="PTHR47326:SF1">
    <property type="entry name" value="HTH PSQ-TYPE DOMAIN-CONTAINING PROTEIN"/>
    <property type="match status" value="1"/>
</dbReference>
<evidence type="ECO:0000313" key="2">
    <source>
        <dbReference type="EMBL" id="GFY45065.1"/>
    </source>
</evidence>
<dbReference type="Pfam" id="PF16087">
    <property type="entry name" value="DUF4817"/>
    <property type="match status" value="1"/>
</dbReference>
<dbReference type="Proteomes" id="UP000886998">
    <property type="component" value="Unassembled WGS sequence"/>
</dbReference>
<protein>
    <submittedName>
        <fullName evidence="2">DUF4817 domain-containing protein</fullName>
    </submittedName>
</protein>
<name>A0A8X6X195_9ARAC</name>
<sequence>MISYTNQEMANIHFIYGVADGNAQNARQLYGKQFPSRRLPNRKTFERLHRRLRKTGSFVSGMYDTGRSMKTPELAKALLHVFKGQRETSTRTVSATANLSHMMV</sequence>
<dbReference type="AlphaFoldDB" id="A0A8X6X195"/>